<evidence type="ECO:0000313" key="2">
    <source>
        <dbReference type="EMBL" id="RED15048.1"/>
    </source>
</evidence>
<dbReference type="InterPro" id="IPR019225">
    <property type="entry name" value="DUF2155"/>
</dbReference>
<sequence length="219" mass="23700">MIRWVAVPTLVALAACGSTDNPEAEAPAAELTLDQTRTGQADDETLNIDDIEEIGDLPADLTGVTPMAERVAVLGLLNKRNGLSREIRLSPGESTRVGDVLIRLRACEETAPWEPQRLTGAFVQLFVRQTARGSNEESWERVFSGWLFKERPSLNVIEHRLYDVWPKACEMTYPDNAPSSSASSGNSRSSAARPAPAAEPVEPVPDSPTEDSAASSNDV</sequence>
<dbReference type="Proteomes" id="UP000256310">
    <property type="component" value="Unassembled WGS sequence"/>
</dbReference>
<dbReference type="EMBL" id="QRDP01000004">
    <property type="protein sequence ID" value="RED15048.1"/>
    <property type="molecule type" value="Genomic_DNA"/>
</dbReference>
<dbReference type="Pfam" id="PF09923">
    <property type="entry name" value="DUF2155"/>
    <property type="match status" value="1"/>
</dbReference>
<gene>
    <name evidence="2" type="ORF">DFR46_0033</name>
</gene>
<dbReference type="AlphaFoldDB" id="A0A3D9FBJ2"/>
<proteinExistence type="predicted"/>
<organism evidence="2 3">
    <name type="scientific">Parasphingopyxis lamellibrachiae</name>
    <dbReference type="NCBI Taxonomy" id="680125"/>
    <lineage>
        <taxon>Bacteria</taxon>
        <taxon>Pseudomonadati</taxon>
        <taxon>Pseudomonadota</taxon>
        <taxon>Alphaproteobacteria</taxon>
        <taxon>Sphingomonadales</taxon>
        <taxon>Sphingomonadaceae</taxon>
        <taxon>Parasphingopyxis</taxon>
    </lineage>
</organism>
<name>A0A3D9FBJ2_9SPHN</name>
<protein>
    <submittedName>
        <fullName evidence="2">Uncharacterized protein DUF2155</fullName>
    </submittedName>
</protein>
<accession>A0A3D9FBJ2</accession>
<feature type="compositionally biased region" description="Polar residues" evidence="1">
    <location>
        <begin position="210"/>
        <end position="219"/>
    </location>
</feature>
<feature type="region of interest" description="Disordered" evidence="1">
    <location>
        <begin position="175"/>
        <end position="219"/>
    </location>
</feature>
<evidence type="ECO:0000313" key="3">
    <source>
        <dbReference type="Proteomes" id="UP000256310"/>
    </source>
</evidence>
<feature type="compositionally biased region" description="Low complexity" evidence="1">
    <location>
        <begin position="175"/>
        <end position="201"/>
    </location>
</feature>
<comment type="caution">
    <text evidence="2">The sequence shown here is derived from an EMBL/GenBank/DDBJ whole genome shotgun (WGS) entry which is preliminary data.</text>
</comment>
<evidence type="ECO:0000256" key="1">
    <source>
        <dbReference type="SAM" id="MobiDB-lite"/>
    </source>
</evidence>
<keyword evidence="3" id="KW-1185">Reference proteome</keyword>
<reference evidence="2 3" key="1">
    <citation type="submission" date="2018-07" db="EMBL/GenBank/DDBJ databases">
        <title>Genomic Encyclopedia of Type Strains, Phase IV (KMG-IV): sequencing the most valuable type-strain genomes for metagenomic binning, comparative biology and taxonomic classification.</title>
        <authorList>
            <person name="Goeker M."/>
        </authorList>
    </citation>
    <scope>NUCLEOTIDE SEQUENCE [LARGE SCALE GENOMIC DNA]</scope>
    <source>
        <strain evidence="2 3">DSM 26725</strain>
    </source>
</reference>
<dbReference type="PROSITE" id="PS51257">
    <property type="entry name" value="PROKAR_LIPOPROTEIN"/>
    <property type="match status" value="1"/>
</dbReference>